<reference evidence="1 2" key="1">
    <citation type="submission" date="2020-12" db="EMBL/GenBank/DDBJ databases">
        <title>Olleya sediminilitoris sp. nov., isolated from a tidal flat.</title>
        <authorList>
            <person name="Park S."/>
            <person name="Yoon J.-H."/>
        </authorList>
    </citation>
    <scope>NUCLEOTIDE SEQUENCE [LARGE SCALE GENOMIC DNA]</scope>
    <source>
        <strain evidence="1 2">YSTF-M6</strain>
    </source>
</reference>
<protein>
    <recommendedName>
        <fullName evidence="3">Methyltransferase</fullName>
    </recommendedName>
</protein>
<sequence length="240" mass="27908">MILKRFINLIKDNRERHKRTEKLTNEVIWANVFHDSIRGVDCLNNLSINVGRWAGNYSFFYILKRILFDVKPQSILELGLGESSKFISTLIKNDIINASHVIIEHDREWINRFNTNFSLSNQSKIINLQTANKSIFNKEYLGYVDIENITNDFSLYIIDGPFGSKNYSRFDIVNLAKQFNEKKEFIIIIDDYNRNGEKETAQELLKVLEENNIAVKSKNYDGIKSQLVIATKAFEMALTL</sequence>
<evidence type="ECO:0000313" key="2">
    <source>
        <dbReference type="Proteomes" id="UP000605013"/>
    </source>
</evidence>
<evidence type="ECO:0008006" key="3">
    <source>
        <dbReference type="Google" id="ProtNLM"/>
    </source>
</evidence>
<comment type="caution">
    <text evidence="1">The sequence shown here is derived from an EMBL/GenBank/DDBJ whole genome shotgun (WGS) entry which is preliminary data.</text>
</comment>
<dbReference type="EMBL" id="JAEMEF010000005">
    <property type="protein sequence ID" value="MBL7559698.1"/>
    <property type="molecule type" value="Genomic_DNA"/>
</dbReference>
<keyword evidence="2" id="KW-1185">Reference proteome</keyword>
<gene>
    <name evidence="1" type="ORF">JAO71_07765</name>
</gene>
<evidence type="ECO:0000313" key="1">
    <source>
        <dbReference type="EMBL" id="MBL7559698.1"/>
    </source>
</evidence>
<dbReference type="RefSeq" id="WP_054852822.1">
    <property type="nucleotide sequence ID" value="NZ_JAEMEF010000005.1"/>
</dbReference>
<proteinExistence type="predicted"/>
<dbReference type="Gene3D" id="3.40.50.150">
    <property type="entry name" value="Vaccinia Virus protein VP39"/>
    <property type="match status" value="1"/>
</dbReference>
<dbReference type="InterPro" id="IPR029063">
    <property type="entry name" value="SAM-dependent_MTases_sf"/>
</dbReference>
<organism evidence="1 2">
    <name type="scientific">Olleya sediminilitoris</name>
    <dbReference type="NCBI Taxonomy" id="2795739"/>
    <lineage>
        <taxon>Bacteria</taxon>
        <taxon>Pseudomonadati</taxon>
        <taxon>Bacteroidota</taxon>
        <taxon>Flavobacteriia</taxon>
        <taxon>Flavobacteriales</taxon>
        <taxon>Flavobacteriaceae</taxon>
    </lineage>
</organism>
<dbReference type="Proteomes" id="UP000605013">
    <property type="component" value="Unassembled WGS sequence"/>
</dbReference>
<accession>A0ABS1WKR9</accession>
<name>A0ABS1WKR9_9FLAO</name>